<keyword evidence="3" id="KW-1185">Reference proteome</keyword>
<dbReference type="GO" id="GO:0010181">
    <property type="term" value="F:FMN binding"/>
    <property type="evidence" value="ECO:0007669"/>
    <property type="project" value="TreeGrafter"/>
</dbReference>
<dbReference type="PANTHER" id="PTHR30543">
    <property type="entry name" value="CHROMATE REDUCTASE"/>
    <property type="match status" value="1"/>
</dbReference>
<dbReference type="Proteomes" id="UP001139035">
    <property type="component" value="Unassembled WGS sequence"/>
</dbReference>
<dbReference type="Pfam" id="PF03358">
    <property type="entry name" value="FMN_red"/>
    <property type="match status" value="1"/>
</dbReference>
<gene>
    <name evidence="2" type="ORF">LZD57_09620</name>
</gene>
<evidence type="ECO:0000313" key="3">
    <source>
        <dbReference type="Proteomes" id="UP001139035"/>
    </source>
</evidence>
<dbReference type="GO" id="GO:0005829">
    <property type="term" value="C:cytosol"/>
    <property type="evidence" value="ECO:0007669"/>
    <property type="project" value="TreeGrafter"/>
</dbReference>
<dbReference type="GO" id="GO:0016491">
    <property type="term" value="F:oxidoreductase activity"/>
    <property type="evidence" value="ECO:0007669"/>
    <property type="project" value="InterPro"/>
</dbReference>
<name>A0A9X1NZA6_9HYPH</name>
<reference evidence="2" key="1">
    <citation type="submission" date="2022-01" db="EMBL/GenBank/DDBJ databases">
        <title>Jiella avicenniae sp. nov., a novel endophytic bacterium isolated from bark of Avicennia marina.</title>
        <authorList>
            <person name="Tuo L."/>
        </authorList>
    </citation>
    <scope>NUCLEOTIDE SEQUENCE</scope>
    <source>
        <strain evidence="2">CBK1P-4</strain>
    </source>
</reference>
<sequence>MAMAPDLATIPPFNPDLEGAATPAAVSAFASAVAVADGLLIATPEYAHGIPGALKNALDWLVSRSEIPGKPVMLVHGSTRGTYVRDHLREVLQTMSVRLFDREAFELHLIGKPVEDARAILDDADQRARIRAHVAAFADFAAGPGLPTA</sequence>
<dbReference type="Gene3D" id="3.40.50.360">
    <property type="match status" value="1"/>
</dbReference>
<accession>A0A9X1NZA6</accession>
<dbReference type="InterPro" id="IPR029039">
    <property type="entry name" value="Flavoprotein-like_sf"/>
</dbReference>
<comment type="caution">
    <text evidence="2">The sequence shown here is derived from an EMBL/GenBank/DDBJ whole genome shotgun (WGS) entry which is preliminary data.</text>
</comment>
<dbReference type="InterPro" id="IPR005025">
    <property type="entry name" value="FMN_Rdtase-like_dom"/>
</dbReference>
<dbReference type="EMBL" id="JAJUWU010000008">
    <property type="protein sequence ID" value="MCE7028247.1"/>
    <property type="molecule type" value="Genomic_DNA"/>
</dbReference>
<dbReference type="SUPFAM" id="SSF52218">
    <property type="entry name" value="Flavoproteins"/>
    <property type="match status" value="1"/>
</dbReference>
<evidence type="ECO:0000313" key="2">
    <source>
        <dbReference type="EMBL" id="MCE7028247.1"/>
    </source>
</evidence>
<proteinExistence type="predicted"/>
<dbReference type="PANTHER" id="PTHR30543:SF21">
    <property type="entry name" value="NAD(P)H-DEPENDENT FMN REDUCTASE LOT6"/>
    <property type="match status" value="1"/>
</dbReference>
<organism evidence="2 3">
    <name type="scientific">Jiella avicenniae</name>
    <dbReference type="NCBI Taxonomy" id="2907202"/>
    <lineage>
        <taxon>Bacteria</taxon>
        <taxon>Pseudomonadati</taxon>
        <taxon>Pseudomonadota</taxon>
        <taxon>Alphaproteobacteria</taxon>
        <taxon>Hyphomicrobiales</taxon>
        <taxon>Aurantimonadaceae</taxon>
        <taxon>Jiella</taxon>
    </lineage>
</organism>
<dbReference type="AlphaFoldDB" id="A0A9X1NZA6"/>
<evidence type="ECO:0000259" key="1">
    <source>
        <dbReference type="Pfam" id="PF03358"/>
    </source>
</evidence>
<dbReference type="InterPro" id="IPR050712">
    <property type="entry name" value="NAD(P)H-dep_reductase"/>
</dbReference>
<protein>
    <submittedName>
        <fullName evidence="2">NAD(P)H-dependent oxidoreductase</fullName>
    </submittedName>
</protein>
<feature type="domain" description="NADPH-dependent FMN reductase-like" evidence="1">
    <location>
        <begin position="9"/>
        <end position="98"/>
    </location>
</feature>